<name>A0A5B7E1C1_PORTR</name>
<protein>
    <submittedName>
        <fullName evidence="1">Uncharacterized protein</fullName>
    </submittedName>
</protein>
<reference evidence="1 2" key="1">
    <citation type="submission" date="2019-05" db="EMBL/GenBank/DDBJ databases">
        <title>Another draft genome of Portunus trituberculatus and its Hox gene families provides insights of decapod evolution.</title>
        <authorList>
            <person name="Jeong J.-H."/>
            <person name="Song I."/>
            <person name="Kim S."/>
            <person name="Choi T."/>
            <person name="Kim D."/>
            <person name="Ryu S."/>
            <person name="Kim W."/>
        </authorList>
    </citation>
    <scope>NUCLEOTIDE SEQUENCE [LARGE SCALE GENOMIC DNA]</scope>
    <source>
        <tissue evidence="1">Muscle</tissue>
    </source>
</reference>
<accession>A0A5B7E1C1</accession>
<dbReference type="Proteomes" id="UP000324222">
    <property type="component" value="Unassembled WGS sequence"/>
</dbReference>
<comment type="caution">
    <text evidence="1">The sequence shown here is derived from an EMBL/GenBank/DDBJ whole genome shotgun (WGS) entry which is preliminary data.</text>
</comment>
<organism evidence="1 2">
    <name type="scientific">Portunus trituberculatus</name>
    <name type="common">Swimming crab</name>
    <name type="synonym">Neptunus trituberculatus</name>
    <dbReference type="NCBI Taxonomy" id="210409"/>
    <lineage>
        <taxon>Eukaryota</taxon>
        <taxon>Metazoa</taxon>
        <taxon>Ecdysozoa</taxon>
        <taxon>Arthropoda</taxon>
        <taxon>Crustacea</taxon>
        <taxon>Multicrustacea</taxon>
        <taxon>Malacostraca</taxon>
        <taxon>Eumalacostraca</taxon>
        <taxon>Eucarida</taxon>
        <taxon>Decapoda</taxon>
        <taxon>Pleocyemata</taxon>
        <taxon>Brachyura</taxon>
        <taxon>Eubrachyura</taxon>
        <taxon>Portunoidea</taxon>
        <taxon>Portunidae</taxon>
        <taxon>Portuninae</taxon>
        <taxon>Portunus</taxon>
    </lineage>
</organism>
<evidence type="ECO:0000313" key="1">
    <source>
        <dbReference type="EMBL" id="MPC26996.1"/>
    </source>
</evidence>
<dbReference type="EMBL" id="VSRR010001680">
    <property type="protein sequence ID" value="MPC26996.1"/>
    <property type="molecule type" value="Genomic_DNA"/>
</dbReference>
<sequence length="159" mass="18183">MRLHLMQVKIVFVVKLERRTEDKGTHTLTPITSTVTTAPSHHYYTTTTTLIIMTHHNYSYCIIRLHHLHAIHHHHNYPNHYHQYHITNPNTTTTTPTATTTTSTTHVVGRLRHRGTGGSMGLRDCVKPAALLDSPHCWPSHTPEPLLETVARVWALVRE</sequence>
<evidence type="ECO:0000313" key="2">
    <source>
        <dbReference type="Proteomes" id="UP000324222"/>
    </source>
</evidence>
<dbReference type="AlphaFoldDB" id="A0A5B7E1C1"/>
<keyword evidence="2" id="KW-1185">Reference proteome</keyword>
<proteinExistence type="predicted"/>
<gene>
    <name evidence="1" type="ORF">E2C01_020147</name>
</gene>